<evidence type="ECO:0000313" key="2">
    <source>
        <dbReference type="Proteomes" id="UP000183561"/>
    </source>
</evidence>
<dbReference type="AlphaFoldDB" id="A0A1H4I684"/>
<dbReference type="Proteomes" id="UP000183561">
    <property type="component" value="Unassembled WGS sequence"/>
</dbReference>
<dbReference type="EMBL" id="FNSV01000001">
    <property type="protein sequence ID" value="SEB29441.1"/>
    <property type="molecule type" value="Genomic_DNA"/>
</dbReference>
<evidence type="ECO:0008006" key="3">
    <source>
        <dbReference type="Google" id="ProtNLM"/>
    </source>
</evidence>
<accession>A0A1H4I684</accession>
<keyword evidence="2" id="KW-1185">Reference proteome</keyword>
<evidence type="ECO:0000313" key="1">
    <source>
        <dbReference type="EMBL" id="SEB29441.1"/>
    </source>
</evidence>
<organism evidence="1 2">
    <name type="scientific">Rhodococcus koreensis</name>
    <dbReference type="NCBI Taxonomy" id="99653"/>
    <lineage>
        <taxon>Bacteria</taxon>
        <taxon>Bacillati</taxon>
        <taxon>Actinomycetota</taxon>
        <taxon>Actinomycetes</taxon>
        <taxon>Mycobacteriales</taxon>
        <taxon>Nocardiaceae</taxon>
        <taxon>Rhodococcus</taxon>
    </lineage>
</organism>
<gene>
    <name evidence="1" type="ORF">SAMN04490239_0091</name>
</gene>
<sequence>MSKPAQMRLLLRGRVGHSKDGRADFNYVTGKDKIGVLVTAINAAVQTAEPVLGFGDELTPRQAPAPPAVSVNVPVAGGPPAPDKEEFGGFKLNGKILTYKGVRYRVAGIKASVDIGGTQRRTTLTRIAVGTAIDPGKGTLIGAMAKKQTSYVYLTVEFPNGTEIMVEAPGNYELFARNFASALNSASRSASRSG</sequence>
<reference evidence="2" key="1">
    <citation type="submission" date="2016-10" db="EMBL/GenBank/DDBJ databases">
        <authorList>
            <person name="Varghese N."/>
            <person name="Submissions S."/>
        </authorList>
    </citation>
    <scope>NUCLEOTIDE SEQUENCE [LARGE SCALE GENOMIC DNA]</scope>
    <source>
        <strain evidence="2">DSM 44498</strain>
    </source>
</reference>
<proteinExistence type="predicted"/>
<name>A0A1H4I684_9NOCA</name>
<protein>
    <recommendedName>
        <fullName evidence="3">DUF4429 domain-containing protein</fullName>
    </recommendedName>
</protein>